<evidence type="ECO:0000313" key="3">
    <source>
        <dbReference type="EMBL" id="GGC53988.1"/>
    </source>
</evidence>
<accession>A0A916U271</accession>
<keyword evidence="1" id="KW-0520">NAD</keyword>
<dbReference type="AlphaFoldDB" id="A0A916U271"/>
<dbReference type="SUPFAM" id="SSF51735">
    <property type="entry name" value="NAD(P)-binding Rossmann-fold domains"/>
    <property type="match status" value="1"/>
</dbReference>
<dbReference type="Proteomes" id="UP000637002">
    <property type="component" value="Unassembled WGS sequence"/>
</dbReference>
<evidence type="ECO:0000256" key="1">
    <source>
        <dbReference type="ARBA" id="ARBA00023027"/>
    </source>
</evidence>
<sequence>MGRVLVTGAAGFIGSHVVRGLLEGGEDVVGIDNLNAYYDPALKYDRLGAIRATAQGERFQFVKADLSKAEEIISLIAESDIDRIVHLGAQAGVRWSLEAPFAYTAANVTGHLAVLEGARAAAGRIRHLVYASTSSVYGSRTDGPFREGDRTDHPESLYAATKLADELMSSVYARLYDLPITGLRFFTVYGPWGRPDMAYWIFTEAMQKRAPIRLFNGGHMERDFTYVDDVVAGVLAVLASPPQAAAHRLYNIGNSRPVPLLEMIRILEGLVGVEAEKILEPMQPGDVPATFADVSAIERDFGWRPTTDLASGLARFFEWWQWYARQRAARQS</sequence>
<proteinExistence type="predicted"/>
<dbReference type="InterPro" id="IPR036291">
    <property type="entry name" value="NAD(P)-bd_dom_sf"/>
</dbReference>
<protein>
    <submittedName>
        <fullName evidence="3">UDP-N-acetylglucosamine 4-epimerase</fullName>
    </submittedName>
</protein>
<dbReference type="Pfam" id="PF01370">
    <property type="entry name" value="Epimerase"/>
    <property type="match status" value="1"/>
</dbReference>
<dbReference type="PRINTS" id="PR01713">
    <property type="entry name" value="NUCEPIMERASE"/>
</dbReference>
<dbReference type="PANTHER" id="PTHR43574">
    <property type="entry name" value="EPIMERASE-RELATED"/>
    <property type="match status" value="1"/>
</dbReference>
<dbReference type="InterPro" id="IPR001509">
    <property type="entry name" value="Epimerase_deHydtase"/>
</dbReference>
<evidence type="ECO:0000313" key="4">
    <source>
        <dbReference type="Proteomes" id="UP000637002"/>
    </source>
</evidence>
<gene>
    <name evidence="3" type="ORF">GCM10010994_11180</name>
</gene>
<keyword evidence="4" id="KW-1185">Reference proteome</keyword>
<comment type="caution">
    <text evidence="3">The sequence shown here is derived from an EMBL/GenBank/DDBJ whole genome shotgun (WGS) entry which is preliminary data.</text>
</comment>
<dbReference type="Gene3D" id="3.40.50.720">
    <property type="entry name" value="NAD(P)-binding Rossmann-like Domain"/>
    <property type="match status" value="1"/>
</dbReference>
<evidence type="ECO:0000259" key="2">
    <source>
        <dbReference type="Pfam" id="PF01370"/>
    </source>
</evidence>
<feature type="domain" description="NAD-dependent epimerase/dehydratase" evidence="2">
    <location>
        <begin position="4"/>
        <end position="253"/>
    </location>
</feature>
<dbReference type="RefSeq" id="WP_188608160.1">
    <property type="nucleotide sequence ID" value="NZ_BMGG01000002.1"/>
</dbReference>
<name>A0A916U271_9HYPH</name>
<organism evidence="3 4">
    <name type="scientific">Chelatococcus reniformis</name>
    <dbReference type="NCBI Taxonomy" id="1494448"/>
    <lineage>
        <taxon>Bacteria</taxon>
        <taxon>Pseudomonadati</taxon>
        <taxon>Pseudomonadota</taxon>
        <taxon>Alphaproteobacteria</taxon>
        <taxon>Hyphomicrobiales</taxon>
        <taxon>Chelatococcaceae</taxon>
        <taxon>Chelatococcus</taxon>
    </lineage>
</organism>
<reference evidence="3" key="2">
    <citation type="submission" date="2020-09" db="EMBL/GenBank/DDBJ databases">
        <authorList>
            <person name="Sun Q."/>
            <person name="Zhou Y."/>
        </authorList>
    </citation>
    <scope>NUCLEOTIDE SEQUENCE</scope>
    <source>
        <strain evidence="3">CGMCC 1.12919</strain>
    </source>
</reference>
<reference evidence="3" key="1">
    <citation type="journal article" date="2014" name="Int. J. Syst. Evol. Microbiol.">
        <title>Complete genome sequence of Corynebacterium casei LMG S-19264T (=DSM 44701T), isolated from a smear-ripened cheese.</title>
        <authorList>
            <consortium name="US DOE Joint Genome Institute (JGI-PGF)"/>
            <person name="Walter F."/>
            <person name="Albersmeier A."/>
            <person name="Kalinowski J."/>
            <person name="Ruckert C."/>
        </authorList>
    </citation>
    <scope>NUCLEOTIDE SEQUENCE</scope>
    <source>
        <strain evidence="3">CGMCC 1.12919</strain>
    </source>
</reference>
<dbReference type="EMBL" id="BMGG01000002">
    <property type="protein sequence ID" value="GGC53988.1"/>
    <property type="molecule type" value="Genomic_DNA"/>
</dbReference>